<feature type="domain" description="Nephrocystin 3-like N-terminal" evidence="2">
    <location>
        <begin position="177"/>
        <end position="226"/>
    </location>
</feature>
<dbReference type="VEuPathDB" id="FungiDB:P168DRAFT_288553"/>
<evidence type="ECO:0000256" key="1">
    <source>
        <dbReference type="ARBA" id="ARBA00022737"/>
    </source>
</evidence>
<keyword evidence="4" id="KW-1185">Reference proteome</keyword>
<dbReference type="Proteomes" id="UP000234254">
    <property type="component" value="Unassembled WGS sequence"/>
</dbReference>
<dbReference type="PANTHER" id="PTHR10039:SF15">
    <property type="entry name" value="NACHT DOMAIN-CONTAINING PROTEIN"/>
    <property type="match status" value="1"/>
</dbReference>
<dbReference type="PANTHER" id="PTHR10039">
    <property type="entry name" value="AMELOGENIN"/>
    <property type="match status" value="1"/>
</dbReference>
<dbReference type="GeneID" id="36544335"/>
<dbReference type="Pfam" id="PF24883">
    <property type="entry name" value="NPHP3_N"/>
    <property type="match status" value="1"/>
</dbReference>
<dbReference type="OrthoDB" id="195446at2759"/>
<evidence type="ECO:0000313" key="3">
    <source>
        <dbReference type="EMBL" id="PKY06622.1"/>
    </source>
</evidence>
<proteinExistence type="predicted"/>
<dbReference type="Gene3D" id="3.40.50.300">
    <property type="entry name" value="P-loop containing nucleotide triphosphate hydrolases"/>
    <property type="match status" value="1"/>
</dbReference>
<name>A0A2I1D9S9_ASPC2</name>
<sequence length="312" mass="35528">MSFGFSIGDFLTVINSANNIRTKFVGAPAQFRALSDEYGATVSLYGIVVNDVNIDLSNTALSREQETELQEIAASCRNVLAGIEKTIEQYSAINAPHSLKRVWKRLKWEPDDIRDLRNRLCSNIGLLNAINGRITRDGVLELLGHSNNERVKKCLEWLSPTNYAVQQSDFIGRRQPGTGEWLLESPEFLAWIERPQETLFCPGIPGAGKTILASVVIDELEARYENDQGIGIAYWQAFFGSWPRVWFQCQTFLWHCTTCTRPKEHGYLSMKLPRPCGRLFIIFPGSSLLLMRWTNAGPLPYHEYWTNFSIFR</sequence>
<accession>A0A2I1D9S9</accession>
<dbReference type="EMBL" id="MSFM01000003">
    <property type="protein sequence ID" value="PKY06622.1"/>
    <property type="molecule type" value="Genomic_DNA"/>
</dbReference>
<gene>
    <name evidence="3" type="ORF">P168DRAFT_288553</name>
</gene>
<dbReference type="RefSeq" id="XP_024695216.1">
    <property type="nucleotide sequence ID" value="XM_024836811.1"/>
</dbReference>
<comment type="caution">
    <text evidence="3">The sequence shown here is derived from an EMBL/GenBank/DDBJ whole genome shotgun (WGS) entry which is preliminary data.</text>
</comment>
<keyword evidence="1" id="KW-0677">Repeat</keyword>
<dbReference type="InterPro" id="IPR027417">
    <property type="entry name" value="P-loop_NTPase"/>
</dbReference>
<protein>
    <recommendedName>
        <fullName evidence="2">Nephrocystin 3-like N-terminal domain-containing protein</fullName>
    </recommendedName>
</protein>
<evidence type="ECO:0000313" key="4">
    <source>
        <dbReference type="Proteomes" id="UP000234254"/>
    </source>
</evidence>
<reference evidence="3" key="1">
    <citation type="submission" date="2016-12" db="EMBL/GenBank/DDBJ databases">
        <title>The genomes of Aspergillus section Nigri reveals drivers in fungal speciation.</title>
        <authorList>
            <consortium name="DOE Joint Genome Institute"/>
            <person name="Vesth T.C."/>
            <person name="Nybo J."/>
            <person name="Theobald S."/>
            <person name="Brandl J."/>
            <person name="Frisvad J.C."/>
            <person name="Nielsen K.F."/>
            <person name="Lyhne E.K."/>
            <person name="Kogle M.E."/>
            <person name="Kuo A."/>
            <person name="Riley R."/>
            <person name="Clum A."/>
            <person name="Nolan M."/>
            <person name="Lipzen A."/>
            <person name="Salamov A."/>
            <person name="Henrissat B."/>
            <person name="Wiebenga A."/>
            <person name="De vries R.P."/>
            <person name="Grigoriev I.V."/>
            <person name="Mortensen U.H."/>
            <person name="Andersen M.R."/>
            <person name="Baker S.E."/>
        </authorList>
    </citation>
    <scope>NUCLEOTIDE SEQUENCE</scope>
    <source>
        <strain evidence="3">IBT 28561</strain>
    </source>
</reference>
<dbReference type="AlphaFoldDB" id="A0A2I1D9S9"/>
<organism evidence="3 4">
    <name type="scientific">Aspergillus campestris (strain IBT 28561)</name>
    <dbReference type="NCBI Taxonomy" id="1392248"/>
    <lineage>
        <taxon>Eukaryota</taxon>
        <taxon>Fungi</taxon>
        <taxon>Dikarya</taxon>
        <taxon>Ascomycota</taxon>
        <taxon>Pezizomycotina</taxon>
        <taxon>Eurotiomycetes</taxon>
        <taxon>Eurotiomycetidae</taxon>
        <taxon>Eurotiales</taxon>
        <taxon>Aspergillaceae</taxon>
        <taxon>Aspergillus</taxon>
        <taxon>Aspergillus subgen. Circumdati</taxon>
    </lineage>
</organism>
<evidence type="ECO:0000259" key="2">
    <source>
        <dbReference type="Pfam" id="PF24883"/>
    </source>
</evidence>
<dbReference type="InterPro" id="IPR056884">
    <property type="entry name" value="NPHP3-like_N"/>
</dbReference>